<dbReference type="AlphaFoldDB" id="A0A484IBE1"/>
<name>A0A484IBE1_9ARCH</name>
<evidence type="ECO:0000313" key="2">
    <source>
        <dbReference type="Proteomes" id="UP000294299"/>
    </source>
</evidence>
<keyword evidence="2" id="KW-1185">Reference proteome</keyword>
<proteinExistence type="predicted"/>
<gene>
    <name evidence="1" type="ORF">NFRAN_1225</name>
</gene>
<accession>A0A484IBE1</accession>
<dbReference type="KEGG" id="nfn:NFRAN_1225"/>
<reference evidence="1 2" key="1">
    <citation type="submission" date="2019-02" db="EMBL/GenBank/DDBJ databases">
        <authorList>
            <person name="Lehtovirta-Morley E L."/>
        </authorList>
    </citation>
    <scope>NUCLEOTIDE SEQUENCE [LARGE SCALE GENOMIC DNA]</scope>
    <source>
        <strain evidence="1">NFRAN1</strain>
    </source>
</reference>
<dbReference type="Proteomes" id="UP000294299">
    <property type="component" value="Chromosome NFRAN"/>
</dbReference>
<dbReference type="EMBL" id="LR216287">
    <property type="protein sequence ID" value="VFJ13547.1"/>
    <property type="molecule type" value="Genomic_DNA"/>
</dbReference>
<organism evidence="1 2">
    <name type="scientific">Candidatus Nitrosocosmicus franklandianus</name>
    <dbReference type="NCBI Taxonomy" id="1798806"/>
    <lineage>
        <taxon>Archaea</taxon>
        <taxon>Nitrososphaerota</taxon>
        <taxon>Nitrososphaeria</taxon>
        <taxon>Nitrososphaerales</taxon>
        <taxon>Nitrososphaeraceae</taxon>
        <taxon>Candidatus Nitrosocosmicus</taxon>
    </lineage>
</organism>
<protein>
    <submittedName>
        <fullName evidence="1">Uncharacterized protein</fullName>
    </submittedName>
</protein>
<sequence length="40" mass="4711">MIIYPIKIDIQVSIGDIIGISNNYSNIEAKFIYLFWDIIY</sequence>
<evidence type="ECO:0000313" key="1">
    <source>
        <dbReference type="EMBL" id="VFJ13547.1"/>
    </source>
</evidence>